<evidence type="ECO:0000313" key="1">
    <source>
        <dbReference type="EMBL" id="MPN59836.1"/>
    </source>
</evidence>
<comment type="caution">
    <text evidence="1">The sequence shown here is derived from an EMBL/GenBank/DDBJ whole genome shotgun (WGS) entry which is preliminary data.</text>
</comment>
<gene>
    <name evidence="1" type="ORF">SDC9_207558</name>
</gene>
<name>A0A645J8T1_9ZZZZ</name>
<organism evidence="1">
    <name type="scientific">bioreactor metagenome</name>
    <dbReference type="NCBI Taxonomy" id="1076179"/>
    <lineage>
        <taxon>unclassified sequences</taxon>
        <taxon>metagenomes</taxon>
        <taxon>ecological metagenomes</taxon>
    </lineage>
</organism>
<dbReference type="AlphaFoldDB" id="A0A645J8T1"/>
<sequence length="75" mass="8688">MYRRQRQMAGDAQGRASEDRAQLWESIRTVEEEGFRLELGFIQDMYEAGTLSRAQATKLRDSVYLLQLNAAESHH</sequence>
<reference evidence="1" key="1">
    <citation type="submission" date="2019-08" db="EMBL/GenBank/DDBJ databases">
        <authorList>
            <person name="Kucharzyk K."/>
            <person name="Murdoch R.W."/>
            <person name="Higgins S."/>
            <person name="Loffler F."/>
        </authorList>
    </citation>
    <scope>NUCLEOTIDE SEQUENCE</scope>
</reference>
<protein>
    <submittedName>
        <fullName evidence="1">Uncharacterized protein</fullName>
    </submittedName>
</protein>
<dbReference type="EMBL" id="VSSQ01134301">
    <property type="protein sequence ID" value="MPN59836.1"/>
    <property type="molecule type" value="Genomic_DNA"/>
</dbReference>
<proteinExistence type="predicted"/>
<accession>A0A645J8T1</accession>